<organism evidence="1 2">
    <name type="scientific">Nonomuraea corallina</name>
    <dbReference type="NCBI Taxonomy" id="2989783"/>
    <lineage>
        <taxon>Bacteria</taxon>
        <taxon>Bacillati</taxon>
        <taxon>Actinomycetota</taxon>
        <taxon>Actinomycetes</taxon>
        <taxon>Streptosporangiales</taxon>
        <taxon>Streptosporangiaceae</taxon>
        <taxon>Nonomuraea</taxon>
    </lineage>
</organism>
<dbReference type="Proteomes" id="UP001144036">
    <property type="component" value="Unassembled WGS sequence"/>
</dbReference>
<proteinExistence type="predicted"/>
<keyword evidence="2" id="KW-1185">Reference proteome</keyword>
<gene>
    <name evidence="1" type="ORF">OUY22_04610</name>
</gene>
<dbReference type="EMBL" id="JAPNNL010000010">
    <property type="protein sequence ID" value="MDA0632689.1"/>
    <property type="molecule type" value="Genomic_DNA"/>
</dbReference>
<protein>
    <submittedName>
        <fullName evidence="1">Uncharacterized protein</fullName>
    </submittedName>
</protein>
<sequence>MDVEMSERLAWDVVVLQNHAPGCSKRFPNGGGHLAHHIEQLSQEIARGSMKTLHVSGRKHETVTKVLCSLPRDGQDEDVGSAIGDELPIYVIDTDKTKGHELIC</sequence>
<name>A0ABT4S674_9ACTN</name>
<reference evidence="1" key="1">
    <citation type="submission" date="2022-11" db="EMBL/GenBank/DDBJ databases">
        <title>Nonomuraea corallina sp. nov., a new species of the genus Nonomuraea isolated from sea side sediment in Thai sea.</title>
        <authorList>
            <person name="Ngamcharungchit C."/>
            <person name="Matsumoto A."/>
            <person name="Suriyachadkun C."/>
            <person name="Panbangred W."/>
            <person name="Inahashi Y."/>
            <person name="Intra B."/>
        </authorList>
    </citation>
    <scope>NUCLEOTIDE SEQUENCE</scope>
    <source>
        <strain evidence="1">MCN248</strain>
    </source>
</reference>
<comment type="caution">
    <text evidence="1">The sequence shown here is derived from an EMBL/GenBank/DDBJ whole genome shotgun (WGS) entry which is preliminary data.</text>
</comment>
<evidence type="ECO:0000313" key="2">
    <source>
        <dbReference type="Proteomes" id="UP001144036"/>
    </source>
</evidence>
<evidence type="ECO:0000313" key="1">
    <source>
        <dbReference type="EMBL" id="MDA0632689.1"/>
    </source>
</evidence>
<accession>A0ABT4S674</accession>